<dbReference type="Gene3D" id="2.30.30.40">
    <property type="entry name" value="SH3 Domains"/>
    <property type="match status" value="1"/>
</dbReference>
<keyword evidence="6" id="KW-0677">Repeat</keyword>
<dbReference type="InterPro" id="IPR036028">
    <property type="entry name" value="SH3-like_dom_sf"/>
</dbReference>
<dbReference type="CDD" id="cd05391">
    <property type="entry name" value="RasGAP_p120GAP"/>
    <property type="match status" value="1"/>
</dbReference>
<dbReference type="PANTHER" id="PTHR10194">
    <property type="entry name" value="RAS GTPASE-ACTIVATING PROTEINS"/>
    <property type="match status" value="1"/>
</dbReference>
<dbReference type="GO" id="GO:0001784">
    <property type="term" value="F:phosphotyrosine residue binding"/>
    <property type="evidence" value="ECO:0007669"/>
    <property type="project" value="Ensembl"/>
</dbReference>
<feature type="compositionally biased region" description="Low complexity" evidence="15">
    <location>
        <begin position="194"/>
        <end position="207"/>
    </location>
</feature>
<reference evidence="21" key="2">
    <citation type="submission" date="2025-08" db="UniProtKB">
        <authorList>
            <consortium name="Ensembl"/>
        </authorList>
    </citation>
    <scope>IDENTIFICATION</scope>
</reference>
<evidence type="ECO:0000259" key="20">
    <source>
        <dbReference type="PROSITE" id="PS50018"/>
    </source>
</evidence>
<dbReference type="GeneTree" id="ENSGT00940000155846"/>
<dbReference type="Gene3D" id="1.10.506.10">
    <property type="entry name" value="GTPase Activation - p120gap, domain 1"/>
    <property type="match status" value="2"/>
</dbReference>
<dbReference type="PROSITE" id="PS50002">
    <property type="entry name" value="SH3"/>
    <property type="match status" value="1"/>
</dbReference>
<dbReference type="CDD" id="cd13260">
    <property type="entry name" value="PH_RASA1"/>
    <property type="match status" value="1"/>
</dbReference>
<dbReference type="Pfam" id="PF00018">
    <property type="entry name" value="SH3_1"/>
    <property type="match status" value="1"/>
</dbReference>
<evidence type="ECO:0000259" key="19">
    <source>
        <dbReference type="PROSITE" id="PS50004"/>
    </source>
</evidence>
<dbReference type="InterPro" id="IPR023152">
    <property type="entry name" value="RasGAP_CS"/>
</dbReference>
<feature type="compositionally biased region" description="Low complexity" evidence="15">
    <location>
        <begin position="166"/>
        <end position="186"/>
    </location>
</feature>
<evidence type="ECO:0000256" key="6">
    <source>
        <dbReference type="ARBA" id="ARBA00022737"/>
    </source>
</evidence>
<dbReference type="PROSITE" id="PS50003">
    <property type="entry name" value="PH_DOMAIN"/>
    <property type="match status" value="1"/>
</dbReference>
<dbReference type="Gene3D" id="3.30.505.10">
    <property type="entry name" value="SH2 domain"/>
    <property type="match status" value="2"/>
</dbReference>
<evidence type="ECO:0000256" key="3">
    <source>
        <dbReference type="ARBA" id="ARBA00022468"/>
    </source>
</evidence>
<dbReference type="Ensembl" id="ENSCJPT00005000755.1">
    <property type="protein sequence ID" value="ENSCJPP00005000400.1"/>
    <property type="gene ID" value="ENSCJPG00005000488.1"/>
</dbReference>
<dbReference type="CDD" id="cd11788">
    <property type="entry name" value="SH3_RasGAP"/>
    <property type="match status" value="1"/>
</dbReference>
<dbReference type="CTD" id="5921"/>
<feature type="compositionally biased region" description="Acidic residues" evidence="15">
    <location>
        <begin position="267"/>
        <end position="277"/>
    </location>
</feature>
<accession>A0A8C2SL67</accession>
<evidence type="ECO:0000259" key="17">
    <source>
        <dbReference type="PROSITE" id="PS50002"/>
    </source>
</evidence>
<keyword evidence="4" id="KW-0963">Cytoplasm</keyword>
<dbReference type="GO" id="GO:0005096">
    <property type="term" value="F:GTPase activator activity"/>
    <property type="evidence" value="ECO:0007669"/>
    <property type="project" value="UniProtKB-KW"/>
</dbReference>
<dbReference type="SMART" id="SM00326">
    <property type="entry name" value="SH3"/>
    <property type="match status" value="1"/>
</dbReference>
<feature type="domain" description="C2" evidence="19">
    <location>
        <begin position="689"/>
        <end position="802"/>
    </location>
</feature>
<evidence type="ECO:0000256" key="9">
    <source>
        <dbReference type="ARBA" id="ARBA00065582"/>
    </source>
</evidence>
<dbReference type="OrthoDB" id="1562946at2759"/>
<dbReference type="CDD" id="cd10353">
    <property type="entry name" value="SH2_Nterm_RasGAP"/>
    <property type="match status" value="1"/>
</dbReference>
<dbReference type="PROSITE" id="PS50001">
    <property type="entry name" value="SH2"/>
    <property type="match status" value="2"/>
</dbReference>
<dbReference type="PRINTS" id="PR00401">
    <property type="entry name" value="SH2DOMAIN"/>
</dbReference>
<dbReference type="GO" id="GO:0030833">
    <property type="term" value="P:regulation of actin filament polymerization"/>
    <property type="evidence" value="ECO:0007669"/>
    <property type="project" value="Ensembl"/>
</dbReference>
<dbReference type="InterPro" id="IPR035652">
    <property type="entry name" value="RasGAP_SH3"/>
</dbReference>
<keyword evidence="2 14" id="KW-0728">SH3 domain</keyword>
<dbReference type="SMART" id="SM00323">
    <property type="entry name" value="RasGAP"/>
    <property type="match status" value="1"/>
</dbReference>
<dbReference type="SMART" id="SM00252">
    <property type="entry name" value="SH2"/>
    <property type="match status" value="2"/>
</dbReference>
<feature type="region of interest" description="Disordered" evidence="15">
    <location>
        <begin position="232"/>
        <end position="277"/>
    </location>
</feature>
<dbReference type="FunFam" id="3.30.505.10:FF:000033">
    <property type="entry name" value="RAS p21 protein activator 1"/>
    <property type="match status" value="1"/>
</dbReference>
<feature type="domain" description="SH2" evidence="16">
    <location>
        <begin position="294"/>
        <end position="384"/>
    </location>
</feature>
<dbReference type="Gene3D" id="2.60.40.150">
    <property type="entry name" value="C2 domain"/>
    <property type="match status" value="1"/>
</dbReference>
<dbReference type="GO" id="GO:0005737">
    <property type="term" value="C:cytoplasm"/>
    <property type="evidence" value="ECO:0007669"/>
    <property type="project" value="UniProtKB-SubCell"/>
</dbReference>
<dbReference type="InterPro" id="IPR008936">
    <property type="entry name" value="Rho_GTPase_activation_prot"/>
</dbReference>
<proteinExistence type="predicted"/>
<feature type="compositionally biased region" description="Pro residues" evidence="15">
    <location>
        <begin position="248"/>
        <end position="259"/>
    </location>
</feature>
<dbReference type="FunFam" id="3.30.505.10:FF:000046">
    <property type="entry name" value="RAS p21 protein activator 1"/>
    <property type="match status" value="1"/>
</dbReference>
<keyword evidence="8 13" id="KW-0727">SH2 domain</keyword>
<feature type="domain" description="Ras-GAP" evidence="20">
    <location>
        <begin position="860"/>
        <end position="1054"/>
    </location>
</feature>
<dbReference type="SUPFAM" id="SSF55550">
    <property type="entry name" value="SH2 domain"/>
    <property type="match status" value="2"/>
</dbReference>
<evidence type="ECO:0000256" key="11">
    <source>
        <dbReference type="ARBA" id="ARBA00081093"/>
    </source>
</evidence>
<dbReference type="PROSITE" id="PS50004">
    <property type="entry name" value="C2"/>
    <property type="match status" value="1"/>
</dbReference>
<dbReference type="FunFam" id="2.30.30.40:FF:000050">
    <property type="entry name" value="RAS p21 protein activator 1"/>
    <property type="match status" value="1"/>
</dbReference>
<dbReference type="SUPFAM" id="SSF50044">
    <property type="entry name" value="SH3-domain"/>
    <property type="match status" value="1"/>
</dbReference>
<feature type="region of interest" description="Disordered" evidence="15">
    <location>
        <begin position="1"/>
        <end position="218"/>
    </location>
</feature>
<dbReference type="GO" id="GO:0051020">
    <property type="term" value="F:GTPase binding"/>
    <property type="evidence" value="ECO:0007669"/>
    <property type="project" value="Ensembl"/>
</dbReference>
<dbReference type="Pfam" id="PF00169">
    <property type="entry name" value="PH"/>
    <property type="match status" value="1"/>
</dbReference>
<sequence length="1159" mass="128253">MAAPWPHTMAARAAPTPHFPPPRGAAAPPPAPPSSTHALIGTRLGSGAHARPVPPPPSFPPPGWRAHGGGHSAGRPSRSPGGRRGRGSRAGALRSRRERAAPAQPGIVRGPSPPGQFCPRPGSAPRRGGVGRGPFVATSPACGGGGGCGREGERRTGGGARLNMMAAEAGAEDGGSVTSAGTAAAAEPGHCRGKAPGPQGPFAPGSSSGSGGDSPGAGPALCSALGLLALGSTGAPPPPSEPGSAAFPPLPPPPPPLPPAGGLAAVDEGDSLDGPEYEEEEVAIPLNAPPTNQWYHGKLDRTIAEERLRQAGKPGSYLIRESDRRPGSFVLSFLSKTNVNHFRIIAMCGDYYIGGRRFASLSDLIGYYSHVSCLLKGEKLLFPVAPPEPVEDRRRVRAILPYTKVPETDEISFLKGDMFIVHNELEDGWMWVTNLRTDEQGLIVEDLVEEVGREEDPHEGKIWFHGKISKQEAYNLLMTVGQVCSFLVRPSDNTPGDYSLYFRTSENIQRFKICPTANNQFMMGGRYYNSIADIIEHYRKEQIVEGYYLKDPVPMQHQEQVFNDTLDGKEIYNTIRRKTKDAFYKNIVKKGYLLKKSKGKRWKNLYFILEGNDAQLIYFESEKRATKPKGLIDLSVCSVYGVHDSLFGRPNCFQIVVQHFSEEHYIFYFAGETPEQAQDWMKALQMFCSLRKTSPGTSNKRLRQVSSLILHVEEAHTLPVKHFTNPYCNIYLNSVQVAKTHIREGQNPVWSEEFVFDDLSSDINRFEISLSNKTKKSKDPDILFMRCQLSRLQKGHATDEWFQLSSHVPLKGIEPGSLRVRARYSMEKIMPEEEYSEFKELILQKELHVVYALSHVCGQDRTLLAGILLKIFLHEKLESLLLRTLNDREISMEDEATTLFRATTLASTLMEQYMKATATRFVHHALKDSILKIMESKQSCELNPSKLEKNEDVNTNLAHLLSILSELVEKIFMAAEILPPTLRYIYGCLQKSVQNKWPANTTMRTRVVSGFVFLRLICPAILNPRMFNIISDSPSPTAARTLTLVAKSVQNLANLVEFGAKEPYMEGVNPFIKSNKHRMIMFLDELGNVPELPDTTEHSRTDLSRDLAALHEICVAHSDELRTLSNERGVMQHVLKKLLAITELLQQKQNQYSVSNNIR</sequence>
<dbReference type="PANTHER" id="PTHR10194:SF146">
    <property type="entry name" value="RAS GTPASE-ACTIVATING PROTEIN 1"/>
    <property type="match status" value="1"/>
</dbReference>
<dbReference type="InterPro" id="IPR001936">
    <property type="entry name" value="RasGAP_dom"/>
</dbReference>
<evidence type="ECO:0000256" key="14">
    <source>
        <dbReference type="PROSITE-ProRule" id="PRU00192"/>
    </source>
</evidence>
<evidence type="ECO:0000256" key="4">
    <source>
        <dbReference type="ARBA" id="ARBA00022490"/>
    </source>
</evidence>
<dbReference type="InterPro" id="IPR011993">
    <property type="entry name" value="PH-like_dom_sf"/>
</dbReference>
<reference evidence="21" key="1">
    <citation type="submission" date="2015-11" db="EMBL/GenBank/DDBJ databases">
        <authorList>
            <consortium name="International Coturnix japonica Genome Analysis Consortium"/>
            <person name="Warren W."/>
            <person name="Burt D.W."/>
            <person name="Antin P.B."/>
            <person name="Lanford R."/>
            <person name="Gros J."/>
            <person name="Wilson R.K."/>
        </authorList>
    </citation>
    <scope>NUCLEOTIDE SEQUENCE [LARGE SCALE GENOMIC DNA]</scope>
</reference>
<dbReference type="GO" id="GO:0001726">
    <property type="term" value="C:ruffle"/>
    <property type="evidence" value="ECO:0007669"/>
    <property type="project" value="Ensembl"/>
</dbReference>
<evidence type="ECO:0000256" key="10">
    <source>
        <dbReference type="ARBA" id="ARBA00071364"/>
    </source>
</evidence>
<feature type="compositionally biased region" description="Pro residues" evidence="15">
    <location>
        <begin position="17"/>
        <end position="33"/>
    </location>
</feature>
<comment type="subcellular location">
    <subcellularLocation>
        <location evidence="1">Cytoplasm</location>
    </subcellularLocation>
</comment>
<dbReference type="SMART" id="SM00239">
    <property type="entry name" value="C2"/>
    <property type="match status" value="1"/>
</dbReference>
<dbReference type="PROSITE" id="PS00509">
    <property type="entry name" value="RAS_GTPASE_ACTIV_1"/>
    <property type="match status" value="1"/>
</dbReference>
<evidence type="ECO:0000259" key="16">
    <source>
        <dbReference type="PROSITE" id="PS50001"/>
    </source>
</evidence>
<evidence type="ECO:0000256" key="1">
    <source>
        <dbReference type="ARBA" id="ARBA00004496"/>
    </source>
</evidence>
<protein>
    <recommendedName>
        <fullName evidence="10">Ras GTPase-activating protein 1</fullName>
    </recommendedName>
    <alternativeName>
        <fullName evidence="11">Ras p21 protein activator</fullName>
    </alternativeName>
    <alternativeName>
        <fullName evidence="12">p120GAP</fullName>
    </alternativeName>
</protein>
<feature type="domain" description="SH2" evidence="16">
    <location>
        <begin position="463"/>
        <end position="553"/>
    </location>
</feature>
<evidence type="ECO:0000256" key="13">
    <source>
        <dbReference type="PROSITE-ProRule" id="PRU00191"/>
    </source>
</evidence>
<dbReference type="InterPro" id="IPR000008">
    <property type="entry name" value="C2_dom"/>
</dbReference>
<reference evidence="21" key="3">
    <citation type="submission" date="2025-09" db="UniProtKB">
        <authorList>
            <consortium name="Ensembl"/>
        </authorList>
    </citation>
    <scope>IDENTIFICATION</scope>
</reference>
<dbReference type="SUPFAM" id="SSF49562">
    <property type="entry name" value="C2 domain (Calcium/lipid-binding domain, CaLB)"/>
    <property type="match status" value="1"/>
</dbReference>
<feature type="domain" description="PH" evidence="18">
    <location>
        <begin position="586"/>
        <end position="689"/>
    </location>
</feature>
<evidence type="ECO:0000256" key="15">
    <source>
        <dbReference type="SAM" id="MobiDB-lite"/>
    </source>
</evidence>
<dbReference type="GO" id="GO:0043066">
    <property type="term" value="P:negative regulation of apoptotic process"/>
    <property type="evidence" value="ECO:0007669"/>
    <property type="project" value="Ensembl"/>
</dbReference>
<dbReference type="AlphaFoldDB" id="A0A8C2SL67"/>
<dbReference type="SUPFAM" id="SSF50729">
    <property type="entry name" value="PH domain-like"/>
    <property type="match status" value="1"/>
</dbReference>
<dbReference type="InterPro" id="IPR001452">
    <property type="entry name" value="SH3_domain"/>
</dbReference>
<evidence type="ECO:0000313" key="22">
    <source>
        <dbReference type="Proteomes" id="UP000694412"/>
    </source>
</evidence>
<dbReference type="FunFam" id="1.10.506.10:FF:000007">
    <property type="entry name" value="RAS p21 protein activator 1"/>
    <property type="match status" value="1"/>
</dbReference>
<dbReference type="GeneID" id="107306505"/>
<feature type="domain" description="SH3" evidence="17">
    <location>
        <begin position="391"/>
        <end position="453"/>
    </location>
</feature>
<dbReference type="Proteomes" id="UP000694412">
    <property type="component" value="Chromosome Z"/>
</dbReference>
<dbReference type="FunFam" id="2.30.29.30:FF:000090">
    <property type="entry name" value="RAS p21 protein activator 1"/>
    <property type="match status" value="1"/>
</dbReference>
<evidence type="ECO:0000256" key="8">
    <source>
        <dbReference type="ARBA" id="ARBA00022999"/>
    </source>
</evidence>
<dbReference type="SMART" id="SM00233">
    <property type="entry name" value="PH"/>
    <property type="match status" value="1"/>
</dbReference>
<dbReference type="InterPro" id="IPR001849">
    <property type="entry name" value="PH_domain"/>
</dbReference>
<evidence type="ECO:0000259" key="18">
    <source>
        <dbReference type="PROSITE" id="PS50003"/>
    </source>
</evidence>
<dbReference type="CDD" id="cd08400">
    <property type="entry name" value="C2_Ras_p21A1"/>
    <property type="match status" value="1"/>
</dbReference>
<dbReference type="InterPro" id="IPR036860">
    <property type="entry name" value="SH2_dom_sf"/>
</dbReference>
<dbReference type="Pfam" id="PF00017">
    <property type="entry name" value="SH2"/>
    <property type="match status" value="2"/>
</dbReference>
<feature type="compositionally biased region" description="Pro residues" evidence="15">
    <location>
        <begin position="52"/>
        <end position="63"/>
    </location>
</feature>
<dbReference type="GO" id="GO:0005102">
    <property type="term" value="F:signaling receptor binding"/>
    <property type="evidence" value="ECO:0007669"/>
    <property type="project" value="Ensembl"/>
</dbReference>
<dbReference type="GO" id="GO:0048013">
    <property type="term" value="P:ephrin receptor signaling pathway"/>
    <property type="evidence" value="ECO:0007669"/>
    <property type="project" value="Ensembl"/>
</dbReference>
<dbReference type="InterPro" id="IPR035841">
    <property type="entry name" value="RasGAP_N_SH2"/>
</dbReference>
<dbReference type="InterPro" id="IPR000980">
    <property type="entry name" value="SH2"/>
</dbReference>
<dbReference type="KEGG" id="cjo:107306505"/>
<name>A0A8C2SL67_COTJA</name>
<dbReference type="GO" id="GO:0005886">
    <property type="term" value="C:plasma membrane"/>
    <property type="evidence" value="ECO:0007669"/>
    <property type="project" value="Ensembl"/>
</dbReference>
<dbReference type="PROSITE" id="PS50018">
    <property type="entry name" value="RAS_GTPASE_ACTIV_2"/>
    <property type="match status" value="1"/>
</dbReference>
<keyword evidence="5" id="KW-0597">Phosphoprotein</keyword>
<dbReference type="InterPro" id="IPR035892">
    <property type="entry name" value="C2_domain_sf"/>
</dbReference>
<dbReference type="GO" id="GO:0001953">
    <property type="term" value="P:negative regulation of cell-matrix adhesion"/>
    <property type="evidence" value="ECO:0007669"/>
    <property type="project" value="Ensembl"/>
</dbReference>
<organism evidence="21 22">
    <name type="scientific">Coturnix japonica</name>
    <name type="common">Japanese quail</name>
    <name type="synonym">Coturnix coturnix japonica</name>
    <dbReference type="NCBI Taxonomy" id="93934"/>
    <lineage>
        <taxon>Eukaryota</taxon>
        <taxon>Metazoa</taxon>
        <taxon>Chordata</taxon>
        <taxon>Craniata</taxon>
        <taxon>Vertebrata</taxon>
        <taxon>Euteleostomi</taxon>
        <taxon>Archelosauria</taxon>
        <taxon>Archosauria</taxon>
        <taxon>Dinosauria</taxon>
        <taxon>Saurischia</taxon>
        <taxon>Theropoda</taxon>
        <taxon>Coelurosauria</taxon>
        <taxon>Aves</taxon>
        <taxon>Neognathae</taxon>
        <taxon>Galloanserae</taxon>
        <taxon>Galliformes</taxon>
        <taxon>Phasianidae</taxon>
        <taxon>Perdicinae</taxon>
        <taxon>Coturnix</taxon>
    </lineage>
</organism>
<dbReference type="CDD" id="cd10354">
    <property type="entry name" value="SH2_Cterm_RasGAP"/>
    <property type="match status" value="1"/>
</dbReference>
<dbReference type="Pfam" id="PF00616">
    <property type="entry name" value="RasGAP"/>
    <property type="match status" value="1"/>
</dbReference>
<keyword evidence="3" id="KW-0343">GTPase activation</keyword>
<dbReference type="Pfam" id="PF00168">
    <property type="entry name" value="C2"/>
    <property type="match status" value="1"/>
</dbReference>
<evidence type="ECO:0000256" key="12">
    <source>
        <dbReference type="ARBA" id="ARBA00081159"/>
    </source>
</evidence>
<evidence type="ECO:0000256" key="2">
    <source>
        <dbReference type="ARBA" id="ARBA00022443"/>
    </source>
</evidence>
<dbReference type="InterPro" id="IPR039360">
    <property type="entry name" value="Ras_GTPase"/>
</dbReference>
<keyword evidence="22" id="KW-1185">Reference proteome</keyword>
<evidence type="ECO:0000256" key="5">
    <source>
        <dbReference type="ARBA" id="ARBA00022553"/>
    </source>
</evidence>
<dbReference type="InterPro" id="IPR035842">
    <property type="entry name" value="RasGAP_C_SH2"/>
</dbReference>
<gene>
    <name evidence="21" type="primary">RASA1</name>
</gene>
<keyword evidence="7" id="KW-0007">Acetylation</keyword>
<dbReference type="GO" id="GO:0001525">
    <property type="term" value="P:angiogenesis"/>
    <property type="evidence" value="ECO:0007669"/>
    <property type="project" value="Ensembl"/>
</dbReference>
<dbReference type="SUPFAM" id="SSF48350">
    <property type="entry name" value="GTPase activation domain, GAP"/>
    <property type="match status" value="1"/>
</dbReference>
<dbReference type="Gene3D" id="2.30.29.30">
    <property type="entry name" value="Pleckstrin-homology domain (PH domain)/Phosphotyrosine-binding domain (PTB)"/>
    <property type="match status" value="1"/>
</dbReference>
<evidence type="ECO:0000313" key="21">
    <source>
        <dbReference type="Ensembl" id="ENSCJPP00005000400.1"/>
    </source>
</evidence>
<comment type="subunit">
    <text evidence="9">Interacts with SQSTM1. Interacts with SPSB1; the interaction does not promote degradation. Interacts with CAV2 (tyrosine phosphorylated form). Directly interacts with NCK1. Interacts with PDGFRB (tyrosine phosphorylated). Interacts (via SH2 domain) with the 'Tyr-9' phosphorylated form of PDPK1. Interacts with tyrosine-phosphorylated EPHB4.</text>
</comment>
<evidence type="ECO:0000256" key="7">
    <source>
        <dbReference type="ARBA" id="ARBA00022990"/>
    </source>
</evidence>
<dbReference type="FunFam" id="2.60.40.150:FF:000052">
    <property type="entry name" value="RAS p21 protein activator 1"/>
    <property type="match status" value="1"/>
</dbReference>